<keyword evidence="5 14" id="KW-0812">Transmembrane</keyword>
<evidence type="ECO:0000256" key="7">
    <source>
        <dbReference type="ARBA" id="ARBA00022989"/>
    </source>
</evidence>
<evidence type="ECO:0000256" key="8">
    <source>
        <dbReference type="ARBA" id="ARBA00023053"/>
    </source>
</evidence>
<evidence type="ECO:0000256" key="14">
    <source>
        <dbReference type="HAMAP-Rule" id="MF_00454"/>
    </source>
</evidence>
<evidence type="ECO:0000313" key="15">
    <source>
        <dbReference type="EMBL" id="OYR21055.1"/>
    </source>
</evidence>
<dbReference type="AlphaFoldDB" id="A0A256G1S0"/>
<accession>A0A256G1S0</accession>
<evidence type="ECO:0000256" key="5">
    <source>
        <dbReference type="ARBA" id="ARBA00022692"/>
    </source>
</evidence>
<dbReference type="EMBL" id="NNRJ01000012">
    <property type="protein sequence ID" value="OYR21055.1"/>
    <property type="molecule type" value="Genomic_DNA"/>
</dbReference>
<feature type="transmembrane region" description="Helical" evidence="14">
    <location>
        <begin position="35"/>
        <end position="59"/>
    </location>
</feature>
<dbReference type="OrthoDB" id="9806299at2"/>
<keyword evidence="7 14" id="KW-1133">Transmembrane helix</keyword>
<dbReference type="HAMAP" id="MF_00454">
    <property type="entry name" value="FluC"/>
    <property type="match status" value="1"/>
</dbReference>
<dbReference type="GO" id="GO:0046872">
    <property type="term" value="F:metal ion binding"/>
    <property type="evidence" value="ECO:0007669"/>
    <property type="project" value="UniProtKB-KW"/>
</dbReference>
<evidence type="ECO:0000256" key="10">
    <source>
        <dbReference type="ARBA" id="ARBA00023136"/>
    </source>
</evidence>
<sequence>MQPLDILWVGLGGGLGSVFRWWVGKLAGESYQGKFPLGTFLINVTGAFAIGFLSVLFSVEWYERFGDILKAGILTGFLGGYTTFSSMQLDAVKLARERYQSLAIVYLFGSVFAGLAAAAFGGLLASWIG</sequence>
<proteinExistence type="inferred from homology"/>
<dbReference type="GO" id="GO:0140114">
    <property type="term" value="P:cellular detoxification of fluoride"/>
    <property type="evidence" value="ECO:0007669"/>
    <property type="project" value="UniProtKB-UniRule"/>
</dbReference>
<comment type="similarity">
    <text evidence="12 14">Belongs to the fluoride channel Fluc/FEX (TC 1.A.43) family.</text>
</comment>
<keyword evidence="2 14" id="KW-0813">Transport</keyword>
<keyword evidence="9 14" id="KW-0406">Ion transport</keyword>
<dbReference type="InterPro" id="IPR003691">
    <property type="entry name" value="FluC"/>
</dbReference>
<keyword evidence="3 14" id="KW-1003">Cell membrane</keyword>
<keyword evidence="16" id="KW-1185">Reference proteome</keyword>
<keyword evidence="8 14" id="KW-0915">Sodium</keyword>
<name>A0A256G1S0_9HYPH</name>
<comment type="activity regulation">
    <text evidence="14">Na(+) is not transported, but it plays an essential structural role and its presence is essential for fluoride channel function.</text>
</comment>
<feature type="binding site" evidence="14">
    <location>
        <position position="79"/>
    </location>
    <ligand>
        <name>Na(+)</name>
        <dbReference type="ChEBI" id="CHEBI:29101"/>
        <note>structural</note>
    </ligand>
</feature>
<comment type="subcellular location">
    <subcellularLocation>
        <location evidence="1 14">Cell membrane</location>
        <topology evidence="1 14">Multi-pass membrane protein</topology>
    </subcellularLocation>
</comment>
<feature type="transmembrane region" description="Helical" evidence="14">
    <location>
        <begin position="104"/>
        <end position="128"/>
    </location>
</feature>
<keyword evidence="4" id="KW-0997">Cell inner membrane</keyword>
<comment type="catalytic activity">
    <reaction evidence="13">
        <text>fluoride(in) = fluoride(out)</text>
        <dbReference type="Rhea" id="RHEA:76159"/>
        <dbReference type="ChEBI" id="CHEBI:17051"/>
    </reaction>
    <physiologicalReaction direction="left-to-right" evidence="13">
        <dbReference type="Rhea" id="RHEA:76160"/>
    </physiologicalReaction>
</comment>
<dbReference type="NCBIfam" id="TIGR00494">
    <property type="entry name" value="crcB"/>
    <property type="match status" value="1"/>
</dbReference>
<dbReference type="RefSeq" id="WP_094505447.1">
    <property type="nucleotide sequence ID" value="NZ_JBHEEK010000005.1"/>
</dbReference>
<feature type="transmembrane region" description="Helical" evidence="14">
    <location>
        <begin position="71"/>
        <end position="92"/>
    </location>
</feature>
<evidence type="ECO:0000256" key="13">
    <source>
        <dbReference type="ARBA" id="ARBA00035585"/>
    </source>
</evidence>
<protein>
    <recommendedName>
        <fullName evidence="14">Fluoride-specific ion channel FluC</fullName>
    </recommendedName>
</protein>
<gene>
    <name evidence="14" type="primary">fluC</name>
    <name evidence="14" type="synonym">crcB</name>
    <name evidence="15" type="ORF">CEV31_0675</name>
</gene>
<keyword evidence="10 14" id="KW-0472">Membrane</keyword>
<comment type="caution">
    <text evidence="15">The sequence shown here is derived from an EMBL/GenBank/DDBJ whole genome shotgun (WGS) entry which is preliminary data.</text>
</comment>
<dbReference type="PANTHER" id="PTHR28259:SF18">
    <property type="entry name" value="FLUORIDE-SPECIFIC ION CHANNEL FLUC"/>
    <property type="match status" value="1"/>
</dbReference>
<evidence type="ECO:0000256" key="1">
    <source>
        <dbReference type="ARBA" id="ARBA00004651"/>
    </source>
</evidence>
<feature type="binding site" evidence="14">
    <location>
        <position position="82"/>
    </location>
    <ligand>
        <name>Na(+)</name>
        <dbReference type="ChEBI" id="CHEBI:29101"/>
        <note>structural</note>
    </ligand>
</feature>
<evidence type="ECO:0000256" key="11">
    <source>
        <dbReference type="ARBA" id="ARBA00023303"/>
    </source>
</evidence>
<evidence type="ECO:0000256" key="4">
    <source>
        <dbReference type="ARBA" id="ARBA00022519"/>
    </source>
</evidence>
<dbReference type="GO" id="GO:0005886">
    <property type="term" value="C:plasma membrane"/>
    <property type="evidence" value="ECO:0007669"/>
    <property type="project" value="UniProtKB-SubCell"/>
</dbReference>
<evidence type="ECO:0000256" key="3">
    <source>
        <dbReference type="ARBA" id="ARBA00022475"/>
    </source>
</evidence>
<dbReference type="Pfam" id="PF02537">
    <property type="entry name" value="CRCB"/>
    <property type="match status" value="1"/>
</dbReference>
<evidence type="ECO:0000256" key="12">
    <source>
        <dbReference type="ARBA" id="ARBA00035120"/>
    </source>
</evidence>
<keyword evidence="11 14" id="KW-0407">Ion channel</keyword>
<evidence type="ECO:0000313" key="16">
    <source>
        <dbReference type="Proteomes" id="UP000215590"/>
    </source>
</evidence>
<feature type="transmembrane region" description="Helical" evidence="14">
    <location>
        <begin position="6"/>
        <end position="23"/>
    </location>
</feature>
<reference evidence="15 16" key="1">
    <citation type="submission" date="2017-07" db="EMBL/GenBank/DDBJ databases">
        <title>Phylogenetic study on the rhizospheric bacterium Ochrobactrum sp. A44.</title>
        <authorList>
            <person name="Krzyzanowska D.M."/>
            <person name="Ossowicki A."/>
            <person name="Rajewska M."/>
            <person name="Maciag T."/>
            <person name="Kaczynski Z."/>
            <person name="Czerwicka M."/>
            <person name="Jafra S."/>
        </authorList>
    </citation>
    <scope>NUCLEOTIDE SEQUENCE [LARGE SCALE GENOMIC DNA]</scope>
    <source>
        <strain evidence="15 16">DSM 7216</strain>
    </source>
</reference>
<dbReference type="Proteomes" id="UP000215590">
    <property type="component" value="Unassembled WGS sequence"/>
</dbReference>
<evidence type="ECO:0000256" key="2">
    <source>
        <dbReference type="ARBA" id="ARBA00022448"/>
    </source>
</evidence>
<keyword evidence="6 14" id="KW-0479">Metal-binding</keyword>
<evidence type="ECO:0000256" key="6">
    <source>
        <dbReference type="ARBA" id="ARBA00022723"/>
    </source>
</evidence>
<dbReference type="PANTHER" id="PTHR28259">
    <property type="entry name" value="FLUORIDE EXPORT PROTEIN 1-RELATED"/>
    <property type="match status" value="1"/>
</dbReference>
<evidence type="ECO:0000256" key="9">
    <source>
        <dbReference type="ARBA" id="ARBA00023065"/>
    </source>
</evidence>
<comment type="function">
    <text evidence="14">Fluoride-specific ion channel. Important for reducing fluoride concentration in the cell, thus reducing its toxicity.</text>
</comment>
<dbReference type="GO" id="GO:0062054">
    <property type="term" value="F:fluoride channel activity"/>
    <property type="evidence" value="ECO:0007669"/>
    <property type="project" value="UniProtKB-UniRule"/>
</dbReference>
<organism evidence="15 16">
    <name type="scientific">Brucella thiophenivorans</name>
    <dbReference type="NCBI Taxonomy" id="571255"/>
    <lineage>
        <taxon>Bacteria</taxon>
        <taxon>Pseudomonadati</taxon>
        <taxon>Pseudomonadota</taxon>
        <taxon>Alphaproteobacteria</taxon>
        <taxon>Hyphomicrobiales</taxon>
        <taxon>Brucellaceae</taxon>
        <taxon>Brucella/Ochrobactrum group</taxon>
        <taxon>Brucella</taxon>
    </lineage>
</organism>